<organism evidence="1">
    <name type="scientific">marine sediment metagenome</name>
    <dbReference type="NCBI Taxonomy" id="412755"/>
    <lineage>
        <taxon>unclassified sequences</taxon>
        <taxon>metagenomes</taxon>
        <taxon>ecological metagenomes</taxon>
    </lineage>
</organism>
<sequence length="78" mass="9324">RLPRLQDIQGMTIERLPGLLELKGEVLNRVVRNKANRVRREAERRPSGKPRLRDLSRERFEFSRSKVWWMAVLKGEEL</sequence>
<feature type="non-terminal residue" evidence="1">
    <location>
        <position position="1"/>
    </location>
</feature>
<reference evidence="1" key="1">
    <citation type="journal article" date="2014" name="Front. Microbiol.">
        <title>High frequency of phylogenetically diverse reductive dehalogenase-homologous genes in deep subseafloor sedimentary metagenomes.</title>
        <authorList>
            <person name="Kawai M."/>
            <person name="Futagami T."/>
            <person name="Toyoda A."/>
            <person name="Takaki Y."/>
            <person name="Nishi S."/>
            <person name="Hori S."/>
            <person name="Arai W."/>
            <person name="Tsubouchi T."/>
            <person name="Morono Y."/>
            <person name="Uchiyama I."/>
            <person name="Ito T."/>
            <person name="Fujiyama A."/>
            <person name="Inagaki F."/>
            <person name="Takami H."/>
        </authorList>
    </citation>
    <scope>NUCLEOTIDE SEQUENCE</scope>
    <source>
        <strain evidence="1">Expedition CK06-06</strain>
    </source>
</reference>
<accession>X0Z9F9</accession>
<name>X0Z9F9_9ZZZZ</name>
<gene>
    <name evidence="1" type="ORF">S01H1_83429</name>
</gene>
<dbReference type="EMBL" id="BARS01056715">
    <property type="protein sequence ID" value="GAG45106.1"/>
    <property type="molecule type" value="Genomic_DNA"/>
</dbReference>
<protein>
    <submittedName>
        <fullName evidence="1">Uncharacterized protein</fullName>
    </submittedName>
</protein>
<dbReference type="AlphaFoldDB" id="X0Z9F9"/>
<evidence type="ECO:0000313" key="1">
    <source>
        <dbReference type="EMBL" id="GAG45106.1"/>
    </source>
</evidence>
<comment type="caution">
    <text evidence="1">The sequence shown here is derived from an EMBL/GenBank/DDBJ whole genome shotgun (WGS) entry which is preliminary data.</text>
</comment>
<proteinExistence type="predicted"/>